<evidence type="ECO:0000256" key="8">
    <source>
        <dbReference type="ARBA" id="ARBA00022840"/>
    </source>
</evidence>
<comment type="similarity">
    <text evidence="2">Belongs to the pyruvate kinase family.</text>
</comment>
<dbReference type="Pfam" id="PF00224">
    <property type="entry name" value="PK"/>
    <property type="match status" value="1"/>
</dbReference>
<gene>
    <name evidence="13" type="ORF">METZ01_LOCUS482835</name>
</gene>
<evidence type="ECO:0000256" key="3">
    <source>
        <dbReference type="ARBA" id="ARBA00012142"/>
    </source>
</evidence>
<keyword evidence="11" id="KW-0670">Pyruvate</keyword>
<keyword evidence="7" id="KW-0418">Kinase</keyword>
<dbReference type="GO" id="GO:0005524">
    <property type="term" value="F:ATP binding"/>
    <property type="evidence" value="ECO:0007669"/>
    <property type="project" value="UniProtKB-KW"/>
</dbReference>
<keyword evidence="10" id="KW-0324">Glycolysis</keyword>
<keyword evidence="5" id="KW-0479">Metal-binding</keyword>
<keyword evidence="6" id="KW-0547">Nucleotide-binding</keyword>
<evidence type="ECO:0000256" key="10">
    <source>
        <dbReference type="ARBA" id="ARBA00023152"/>
    </source>
</evidence>
<dbReference type="Gene3D" id="2.40.33.10">
    <property type="entry name" value="PK beta-barrel domain-like"/>
    <property type="match status" value="1"/>
</dbReference>
<evidence type="ECO:0000256" key="7">
    <source>
        <dbReference type="ARBA" id="ARBA00022777"/>
    </source>
</evidence>
<evidence type="ECO:0000256" key="11">
    <source>
        <dbReference type="ARBA" id="ARBA00023317"/>
    </source>
</evidence>
<dbReference type="Gene3D" id="3.20.20.60">
    <property type="entry name" value="Phosphoenolpyruvate-binding domains"/>
    <property type="match status" value="1"/>
</dbReference>
<evidence type="ECO:0000256" key="6">
    <source>
        <dbReference type="ARBA" id="ARBA00022741"/>
    </source>
</evidence>
<organism evidence="13">
    <name type="scientific">marine metagenome</name>
    <dbReference type="NCBI Taxonomy" id="408172"/>
    <lineage>
        <taxon>unclassified sequences</taxon>
        <taxon>metagenomes</taxon>
        <taxon>ecological metagenomes</taxon>
    </lineage>
</organism>
<dbReference type="AlphaFoldDB" id="A0A383CCT9"/>
<dbReference type="EC" id="2.7.1.40" evidence="3"/>
<dbReference type="InterPro" id="IPR015813">
    <property type="entry name" value="Pyrv/PenolPyrv_kinase-like_dom"/>
</dbReference>
<dbReference type="SUPFAM" id="SSF51621">
    <property type="entry name" value="Phosphoenolpyruvate/pyruvate domain"/>
    <property type="match status" value="1"/>
</dbReference>
<dbReference type="EMBL" id="UINC01207752">
    <property type="protein sequence ID" value="SVE29981.1"/>
    <property type="molecule type" value="Genomic_DNA"/>
</dbReference>
<dbReference type="InterPro" id="IPR001697">
    <property type="entry name" value="Pyr_Knase"/>
</dbReference>
<dbReference type="GO" id="GO:0004743">
    <property type="term" value="F:pyruvate kinase activity"/>
    <property type="evidence" value="ECO:0007669"/>
    <property type="project" value="UniProtKB-EC"/>
</dbReference>
<evidence type="ECO:0000256" key="2">
    <source>
        <dbReference type="ARBA" id="ARBA00008663"/>
    </source>
</evidence>
<keyword evidence="8" id="KW-0067">ATP-binding</keyword>
<dbReference type="GO" id="GO:0030955">
    <property type="term" value="F:potassium ion binding"/>
    <property type="evidence" value="ECO:0007669"/>
    <property type="project" value="InterPro"/>
</dbReference>
<dbReference type="InterPro" id="IPR040442">
    <property type="entry name" value="Pyrv_kinase-like_dom_sf"/>
</dbReference>
<sequence length="148" mass="16236">MQDHRIHTLCTLGPSSLDPRTIERLSSRGVDYFRINMSHTPVEELRGYVDLIRRYSSTEICIDTEGSQVRTHEINHDGDFQIGTRIQLVSSGVEVGTEGNQGVVVIRPPGSVEQLVPGSIVAVDFNSLLVVVTDVSEQGVTARVINHG</sequence>
<keyword evidence="9" id="KW-0460">Magnesium</keyword>
<dbReference type="GO" id="GO:0016301">
    <property type="term" value="F:kinase activity"/>
    <property type="evidence" value="ECO:0007669"/>
    <property type="project" value="UniProtKB-KW"/>
</dbReference>
<evidence type="ECO:0000256" key="9">
    <source>
        <dbReference type="ARBA" id="ARBA00022842"/>
    </source>
</evidence>
<proteinExistence type="inferred from homology"/>
<dbReference type="InterPro" id="IPR015806">
    <property type="entry name" value="Pyrv_Knase_insert_dom_sf"/>
</dbReference>
<name>A0A383CCT9_9ZZZZ</name>
<evidence type="ECO:0000313" key="13">
    <source>
        <dbReference type="EMBL" id="SVE29981.1"/>
    </source>
</evidence>
<feature type="domain" description="Pyruvate kinase barrel" evidence="12">
    <location>
        <begin position="5"/>
        <end position="148"/>
    </location>
</feature>
<evidence type="ECO:0000256" key="1">
    <source>
        <dbReference type="ARBA" id="ARBA00004997"/>
    </source>
</evidence>
<dbReference type="GO" id="GO:0000287">
    <property type="term" value="F:magnesium ion binding"/>
    <property type="evidence" value="ECO:0007669"/>
    <property type="project" value="InterPro"/>
</dbReference>
<evidence type="ECO:0000259" key="12">
    <source>
        <dbReference type="Pfam" id="PF00224"/>
    </source>
</evidence>
<protein>
    <recommendedName>
        <fullName evidence="3">pyruvate kinase</fullName>
        <ecNumber evidence="3">2.7.1.40</ecNumber>
    </recommendedName>
</protein>
<dbReference type="InterPro" id="IPR015793">
    <property type="entry name" value="Pyrv_Knase_brl"/>
</dbReference>
<dbReference type="PANTHER" id="PTHR11817">
    <property type="entry name" value="PYRUVATE KINASE"/>
    <property type="match status" value="1"/>
</dbReference>
<feature type="non-terminal residue" evidence="13">
    <location>
        <position position="148"/>
    </location>
</feature>
<evidence type="ECO:0000256" key="4">
    <source>
        <dbReference type="ARBA" id="ARBA00022679"/>
    </source>
</evidence>
<accession>A0A383CCT9</accession>
<comment type="pathway">
    <text evidence="1">Carbohydrate degradation; glycolysis; pyruvate from D-glyceraldehyde 3-phosphate: step 5/5.</text>
</comment>
<evidence type="ECO:0000256" key="5">
    <source>
        <dbReference type="ARBA" id="ARBA00022723"/>
    </source>
</evidence>
<dbReference type="UniPathway" id="UPA00109">
    <property type="reaction ID" value="UER00188"/>
</dbReference>
<reference evidence="13" key="1">
    <citation type="submission" date="2018-05" db="EMBL/GenBank/DDBJ databases">
        <authorList>
            <person name="Lanie J.A."/>
            <person name="Ng W.-L."/>
            <person name="Kazmierczak K.M."/>
            <person name="Andrzejewski T.M."/>
            <person name="Davidsen T.M."/>
            <person name="Wayne K.J."/>
            <person name="Tettelin H."/>
            <person name="Glass J.I."/>
            <person name="Rusch D."/>
            <person name="Podicherti R."/>
            <person name="Tsui H.-C.T."/>
            <person name="Winkler M.E."/>
        </authorList>
    </citation>
    <scope>NUCLEOTIDE SEQUENCE</scope>
</reference>
<keyword evidence="4" id="KW-0808">Transferase</keyword>